<dbReference type="InterPro" id="IPR024344">
    <property type="entry name" value="MDMPI_metal-binding"/>
</dbReference>
<dbReference type="GO" id="GO:0046872">
    <property type="term" value="F:metal ion binding"/>
    <property type="evidence" value="ECO:0007669"/>
    <property type="project" value="InterPro"/>
</dbReference>
<dbReference type="OrthoDB" id="5185819at2"/>
<dbReference type="InterPro" id="IPR017520">
    <property type="entry name" value="CHP03086"/>
</dbReference>
<accession>A0A368T781</accession>
<evidence type="ECO:0000313" key="3">
    <source>
        <dbReference type="Proteomes" id="UP000253318"/>
    </source>
</evidence>
<dbReference type="SUPFAM" id="SSF109854">
    <property type="entry name" value="DinB/YfiT-like putative metalloenzymes"/>
    <property type="match status" value="1"/>
</dbReference>
<dbReference type="Pfam" id="PF11716">
    <property type="entry name" value="MDMPI_N"/>
    <property type="match status" value="1"/>
</dbReference>
<dbReference type="AlphaFoldDB" id="A0A368T781"/>
<evidence type="ECO:0000313" key="2">
    <source>
        <dbReference type="EMBL" id="RCV59834.1"/>
    </source>
</evidence>
<protein>
    <submittedName>
        <fullName evidence="2">TIGR03086 family protein</fullName>
    </submittedName>
</protein>
<gene>
    <name evidence="2" type="ORF">DEF24_08735</name>
</gene>
<dbReference type="NCBIfam" id="TIGR03083">
    <property type="entry name" value="maleylpyruvate isomerase family mycothiol-dependent enzyme"/>
    <property type="match status" value="1"/>
</dbReference>
<dbReference type="EMBL" id="QEIN01000053">
    <property type="protein sequence ID" value="RCV59834.1"/>
    <property type="molecule type" value="Genomic_DNA"/>
</dbReference>
<proteinExistence type="predicted"/>
<dbReference type="Proteomes" id="UP000253318">
    <property type="component" value="Unassembled WGS sequence"/>
</dbReference>
<keyword evidence="3" id="KW-1185">Reference proteome</keyword>
<feature type="domain" description="Mycothiol-dependent maleylpyruvate isomerase metal-binding" evidence="1">
    <location>
        <begin position="1"/>
        <end position="93"/>
    </location>
</feature>
<organism evidence="2 3">
    <name type="scientific">Marinitenerispora sediminis</name>
    <dbReference type="NCBI Taxonomy" id="1931232"/>
    <lineage>
        <taxon>Bacteria</taxon>
        <taxon>Bacillati</taxon>
        <taxon>Actinomycetota</taxon>
        <taxon>Actinomycetes</taxon>
        <taxon>Streptosporangiales</taxon>
        <taxon>Nocardiopsidaceae</taxon>
        <taxon>Marinitenerispora</taxon>
    </lineage>
</organism>
<dbReference type="RefSeq" id="WP_114433222.1">
    <property type="nucleotide sequence ID" value="NZ_QEIN01000053.1"/>
</dbReference>
<evidence type="ECO:0000259" key="1">
    <source>
        <dbReference type="Pfam" id="PF11716"/>
    </source>
</evidence>
<comment type="caution">
    <text evidence="2">The sequence shown here is derived from an EMBL/GenBank/DDBJ whole genome shotgun (WGS) entry which is preliminary data.</text>
</comment>
<reference evidence="2 3" key="1">
    <citation type="submission" date="2018-04" db="EMBL/GenBank/DDBJ databases">
        <title>Novel actinobacteria from marine sediment.</title>
        <authorList>
            <person name="Ng Z.Y."/>
            <person name="Tan G.Y.A."/>
        </authorList>
    </citation>
    <scope>NUCLEOTIDE SEQUENCE [LARGE SCALE GENOMIC DNA]</scope>
    <source>
        <strain evidence="2 3">TPS81</strain>
    </source>
</reference>
<sequence length="152" mass="16796">PCEGWTARDVVRHVVQTQGMFLGLVGRELGEVPSVDDDPAAAWRAASAVVRADLDVPERASAEFEGQLGRMTFEQSVERFLCFDLVVHRWDLARAAGLDERLPADEVRWVHGLVAGFGDALRGERVCGPELTPPEGADEQTRLLAFLGRRSW</sequence>
<dbReference type="InterPro" id="IPR034660">
    <property type="entry name" value="DinB/YfiT-like"/>
</dbReference>
<feature type="non-terminal residue" evidence="2">
    <location>
        <position position="1"/>
    </location>
</feature>
<dbReference type="InterPro" id="IPR017517">
    <property type="entry name" value="Maleyloyr_isom"/>
</dbReference>
<name>A0A368T781_9ACTN</name>
<dbReference type="NCBIfam" id="TIGR03086">
    <property type="entry name" value="TIGR03086 family metal-binding protein"/>
    <property type="match status" value="1"/>
</dbReference>